<feature type="region of interest" description="Disordered" evidence="1">
    <location>
        <begin position="413"/>
        <end position="461"/>
    </location>
</feature>
<evidence type="ECO:0000256" key="1">
    <source>
        <dbReference type="SAM" id="MobiDB-lite"/>
    </source>
</evidence>
<dbReference type="AlphaFoldDB" id="A0A8B6F8T8"/>
<feature type="compositionally biased region" description="Polar residues" evidence="1">
    <location>
        <begin position="413"/>
        <end position="429"/>
    </location>
</feature>
<evidence type="ECO:0000313" key="4">
    <source>
        <dbReference type="Proteomes" id="UP000596742"/>
    </source>
</evidence>
<keyword evidence="2" id="KW-0812">Transmembrane</keyword>
<keyword evidence="4" id="KW-1185">Reference proteome</keyword>
<keyword evidence="2" id="KW-1133">Transmembrane helix</keyword>
<organism evidence="3 4">
    <name type="scientific">Mytilus galloprovincialis</name>
    <name type="common">Mediterranean mussel</name>
    <dbReference type="NCBI Taxonomy" id="29158"/>
    <lineage>
        <taxon>Eukaryota</taxon>
        <taxon>Metazoa</taxon>
        <taxon>Spiralia</taxon>
        <taxon>Lophotrochozoa</taxon>
        <taxon>Mollusca</taxon>
        <taxon>Bivalvia</taxon>
        <taxon>Autobranchia</taxon>
        <taxon>Pteriomorphia</taxon>
        <taxon>Mytilida</taxon>
        <taxon>Mytiloidea</taxon>
        <taxon>Mytilidae</taxon>
        <taxon>Mytilinae</taxon>
        <taxon>Mytilus</taxon>
    </lineage>
</organism>
<dbReference type="EMBL" id="UYJE01006367">
    <property type="protein sequence ID" value="VDI45451.1"/>
    <property type="molecule type" value="Genomic_DNA"/>
</dbReference>
<keyword evidence="2" id="KW-0472">Membrane</keyword>
<feature type="compositionally biased region" description="Polar residues" evidence="1">
    <location>
        <begin position="442"/>
        <end position="461"/>
    </location>
</feature>
<accession>A0A8B6F8T8</accession>
<protein>
    <recommendedName>
        <fullName evidence="5">WSC domain-containing protein</fullName>
    </recommendedName>
</protein>
<evidence type="ECO:0000256" key="2">
    <source>
        <dbReference type="SAM" id="Phobius"/>
    </source>
</evidence>
<comment type="caution">
    <text evidence="3">The sequence shown here is derived from an EMBL/GenBank/DDBJ whole genome shotgun (WGS) entry which is preliminary data.</text>
</comment>
<dbReference type="OrthoDB" id="6110149at2759"/>
<evidence type="ECO:0000313" key="3">
    <source>
        <dbReference type="EMBL" id="VDI45451.1"/>
    </source>
</evidence>
<gene>
    <name evidence="3" type="ORF">MGAL_10B082616</name>
</gene>
<proteinExistence type="predicted"/>
<name>A0A8B6F8T8_MYTGA</name>
<reference evidence="3" key="1">
    <citation type="submission" date="2018-11" db="EMBL/GenBank/DDBJ databases">
        <authorList>
            <person name="Alioto T."/>
            <person name="Alioto T."/>
        </authorList>
    </citation>
    <scope>NUCLEOTIDE SEQUENCE</scope>
</reference>
<evidence type="ECO:0008006" key="5">
    <source>
        <dbReference type="Google" id="ProtNLM"/>
    </source>
</evidence>
<sequence length="670" mass="76840">MDVPYPASWIGGYYLTTPWVAYLGCFYNVTSFNDDSFRYPNISSAACLLKCDEFAYFTLEFQHCRCLNSKKNLHRTDPEDCKFRKGHKYFDVYKTINLTKDSPRGFKNQELQCTIIQLDKKTKNIYLKATECNTNHSILCETSEKELSVIDNNNYTFAAAKTKCTILDYYLVKNSPSLHNITFEEKSYWTNVLRFSMELWVDNTTDIDVLRDRTRTMRNQRCLSASVNEAGYPPAVRKSPCNNVLPFRCSPAYTPIITVDTLNTRTASNSSNTTDSNGNRYEPFEEYEEIDRTRITDVFIIIIGITAFLSILILSTAIFVLYLYRQTRKQYSLEIQDQNAIKTRRDLYFATEDICSDHLGLQWIPNESDMKRLSMPTLNTENSAYTTVNSVGKDIPKNNFNTETVTNLTMKSNEQGSSTQNVNSGNASHTVLHPLRPVSSPKYATSTKTKSARLGTSTGRTNNENAAVKLIRHIPSNKVDIDPGIETKSEYDHLDYTLKSDEKCSIDGNEPNRTKQKETDIVYEDPWEEETSKFQRAFSQIRQGMVHRGRSIRKSILKRQSRIRDNDAYTVTELSVDNFVYDSPKAENAKEDVTENIIEGKDMHNKAEAMDGVSQCTLRNKDNRQSKCAKPDIRRSSVKLTFQRMFSLKTFKTPEPVEQAVNSNSRDNCR</sequence>
<feature type="transmembrane region" description="Helical" evidence="2">
    <location>
        <begin position="298"/>
        <end position="324"/>
    </location>
</feature>
<dbReference type="Proteomes" id="UP000596742">
    <property type="component" value="Unassembled WGS sequence"/>
</dbReference>